<gene>
    <name evidence="3" type="ORF">HINF_LOCUS38850</name>
    <name evidence="2" type="ORF">HINF_LOCUS53151</name>
</gene>
<evidence type="ECO:0000256" key="1">
    <source>
        <dbReference type="SAM" id="MobiDB-lite"/>
    </source>
</evidence>
<dbReference type="EMBL" id="CATOUU010000990">
    <property type="protein sequence ID" value="CAI9965506.1"/>
    <property type="molecule type" value="Genomic_DNA"/>
</dbReference>
<reference evidence="3 4" key="2">
    <citation type="submission" date="2024-07" db="EMBL/GenBank/DDBJ databases">
        <authorList>
            <person name="Akdeniz Z."/>
        </authorList>
    </citation>
    <scope>NUCLEOTIDE SEQUENCE [LARGE SCALE GENOMIC DNA]</scope>
</reference>
<protein>
    <submittedName>
        <fullName evidence="3">Hypothetical_protein</fullName>
    </submittedName>
</protein>
<evidence type="ECO:0000313" key="2">
    <source>
        <dbReference type="EMBL" id="CAI9965506.1"/>
    </source>
</evidence>
<accession>A0AA86QT03</accession>
<feature type="region of interest" description="Disordered" evidence="1">
    <location>
        <begin position="144"/>
        <end position="163"/>
    </location>
</feature>
<sequence>MLFITLPFIFKQSTERTDSEYKQAQIPPEKDFESFVLVTYLQISVYKRLKKELMEAQPQSPPEQAPVSCPTTKTAQNALLKSDKLLAVLQPQTPPTLAVPLTQADISFESEIITALQCTQGTSPPNLSTEILTFSNEEPKNVTLEPTTLENNPPYEPLSQTDNSENIAPLHETEEKCAFPAKAAEYE</sequence>
<evidence type="ECO:0000313" key="4">
    <source>
        <dbReference type="Proteomes" id="UP001642409"/>
    </source>
</evidence>
<dbReference type="EMBL" id="CAXDID020000148">
    <property type="protein sequence ID" value="CAL6041197.1"/>
    <property type="molecule type" value="Genomic_DNA"/>
</dbReference>
<comment type="caution">
    <text evidence="2">The sequence shown here is derived from an EMBL/GenBank/DDBJ whole genome shotgun (WGS) entry which is preliminary data.</text>
</comment>
<reference evidence="2" key="1">
    <citation type="submission" date="2023-06" db="EMBL/GenBank/DDBJ databases">
        <authorList>
            <person name="Kurt Z."/>
        </authorList>
    </citation>
    <scope>NUCLEOTIDE SEQUENCE</scope>
</reference>
<name>A0AA86QT03_9EUKA</name>
<dbReference type="Proteomes" id="UP001642409">
    <property type="component" value="Unassembled WGS sequence"/>
</dbReference>
<dbReference type="AlphaFoldDB" id="A0AA86QT03"/>
<proteinExistence type="predicted"/>
<organism evidence="2">
    <name type="scientific">Hexamita inflata</name>
    <dbReference type="NCBI Taxonomy" id="28002"/>
    <lineage>
        <taxon>Eukaryota</taxon>
        <taxon>Metamonada</taxon>
        <taxon>Diplomonadida</taxon>
        <taxon>Hexamitidae</taxon>
        <taxon>Hexamitinae</taxon>
        <taxon>Hexamita</taxon>
    </lineage>
</organism>
<evidence type="ECO:0000313" key="3">
    <source>
        <dbReference type="EMBL" id="CAL6041197.1"/>
    </source>
</evidence>
<keyword evidence="4" id="KW-1185">Reference proteome</keyword>